<evidence type="ECO:0000313" key="5">
    <source>
        <dbReference type="EMBL" id="PLR12010.1"/>
    </source>
</evidence>
<reference evidence="4 7" key="2">
    <citation type="submission" date="2018-01" db="EMBL/GenBank/DDBJ databases">
        <title>Complete genome sequence of Caulobacter flavus RHGG3.</title>
        <authorList>
            <person name="Yang E."/>
        </authorList>
    </citation>
    <scope>NUCLEOTIDE SEQUENCE [LARGE SCALE GENOMIC DNA]</scope>
    <source>
        <strain evidence="4 7">RHGG3</strain>
    </source>
</reference>
<dbReference type="NCBIfam" id="NF010247">
    <property type="entry name" value="PRK13694.1"/>
    <property type="match status" value="1"/>
</dbReference>
<dbReference type="Pfam" id="PF10073">
    <property type="entry name" value="GapR_DNA-bd"/>
    <property type="match status" value="1"/>
</dbReference>
<dbReference type="InterPro" id="IPR018753">
    <property type="entry name" value="GapR-like"/>
</dbReference>
<feature type="domain" description="GapR-like DNA-binding" evidence="3">
    <location>
        <begin position="16"/>
        <end position="87"/>
    </location>
</feature>
<evidence type="ECO:0000313" key="4">
    <source>
        <dbReference type="EMBL" id="AYV46341.1"/>
    </source>
</evidence>
<evidence type="ECO:0000313" key="7">
    <source>
        <dbReference type="Proteomes" id="UP000281192"/>
    </source>
</evidence>
<evidence type="ECO:0000259" key="3">
    <source>
        <dbReference type="Pfam" id="PF10073"/>
    </source>
</evidence>
<feature type="coiled-coil region" evidence="2">
    <location>
        <begin position="13"/>
        <end position="47"/>
    </location>
</feature>
<keyword evidence="7" id="KW-1185">Reference proteome</keyword>
<gene>
    <name evidence="4" type="ORF">C1707_08765</name>
    <name evidence="5" type="ORF">CFHF_15685</name>
</gene>
<dbReference type="EMBL" id="CP026100">
    <property type="protein sequence ID" value="AYV46341.1"/>
    <property type="molecule type" value="Genomic_DNA"/>
</dbReference>
<dbReference type="KEGG" id="cfh:C1707_08765"/>
<protein>
    <recommendedName>
        <fullName evidence="1">UPF0335 protein C1707_08765</fullName>
    </recommendedName>
</protein>
<evidence type="ECO:0000256" key="2">
    <source>
        <dbReference type="SAM" id="Coils"/>
    </source>
</evidence>
<name>A0A2N5CRM6_9CAUL</name>
<sequence length="89" mass="10094">MADDAIPHADVLNSTAQGQLKSIIERVERLEVEKAEIMEQIKEVYLEAKGNGFDVKVLKKVVRLRKTDRAKRQEEDAILDLYLSAIGEI</sequence>
<dbReference type="AlphaFoldDB" id="A0A2N5CRM6"/>
<dbReference type="InterPro" id="IPR046367">
    <property type="entry name" value="GapR-like_DNA-bd"/>
</dbReference>
<comment type="similarity">
    <text evidence="1">Belongs to the UPF0335 family.</text>
</comment>
<dbReference type="GO" id="GO:0003677">
    <property type="term" value="F:DNA binding"/>
    <property type="evidence" value="ECO:0007669"/>
    <property type="project" value="InterPro"/>
</dbReference>
<accession>A0A2N5CRM6</accession>
<evidence type="ECO:0000256" key="1">
    <source>
        <dbReference type="HAMAP-Rule" id="MF_00797"/>
    </source>
</evidence>
<evidence type="ECO:0000313" key="6">
    <source>
        <dbReference type="Proteomes" id="UP000234483"/>
    </source>
</evidence>
<dbReference type="EMBL" id="PJRQ01000032">
    <property type="protein sequence ID" value="PLR12010.1"/>
    <property type="molecule type" value="Genomic_DNA"/>
</dbReference>
<dbReference type="Proteomes" id="UP000234483">
    <property type="component" value="Unassembled WGS sequence"/>
</dbReference>
<dbReference type="Proteomes" id="UP000281192">
    <property type="component" value="Chromosome"/>
</dbReference>
<dbReference type="RefSeq" id="WP_058348015.1">
    <property type="nucleotide sequence ID" value="NZ_CP026100.1"/>
</dbReference>
<reference evidence="5 6" key="1">
    <citation type="submission" date="2017-12" db="EMBL/GenBank/DDBJ databases">
        <title>The genome sequence of Caulobacter flavus CGMCC1 15093.</title>
        <authorList>
            <person name="Gao J."/>
            <person name="Mao X."/>
            <person name="Sun J."/>
        </authorList>
    </citation>
    <scope>NUCLEOTIDE SEQUENCE [LARGE SCALE GENOMIC DNA]</scope>
    <source>
        <strain evidence="5 6">CGMCC1 15093</strain>
    </source>
</reference>
<keyword evidence="2" id="KW-0175">Coiled coil</keyword>
<organism evidence="5 6">
    <name type="scientific">Caulobacter flavus</name>
    <dbReference type="NCBI Taxonomy" id="1679497"/>
    <lineage>
        <taxon>Bacteria</taxon>
        <taxon>Pseudomonadati</taxon>
        <taxon>Pseudomonadota</taxon>
        <taxon>Alphaproteobacteria</taxon>
        <taxon>Caulobacterales</taxon>
        <taxon>Caulobacteraceae</taxon>
        <taxon>Caulobacter</taxon>
    </lineage>
</organism>
<dbReference type="HAMAP" id="MF_00797">
    <property type="entry name" value="UPF0335"/>
    <property type="match status" value="1"/>
</dbReference>
<proteinExistence type="inferred from homology"/>
<dbReference type="OrthoDB" id="9813793at2"/>